<reference evidence="7" key="3">
    <citation type="journal article" date="2012" name="PLoS Pathog.">
        <title>Comparative genomics of the apicomplexan parasites Toxoplasma gondii and Neospora caninum: Coccidia differing in host range and transmission strategy.</title>
        <authorList>
            <person name="Reid A.J."/>
            <person name="Vermont S.J."/>
            <person name="Cotton J.A."/>
            <person name="Harris D."/>
            <person name="Hill-Cawthorne G.A."/>
            <person name="Konen-Waisman S."/>
            <person name="Latham S.M."/>
            <person name="Mourier T."/>
            <person name="Norton R."/>
            <person name="Quail M.A."/>
            <person name="Sanders M."/>
            <person name="Shanmugam D."/>
            <person name="Sohal A."/>
            <person name="Wasmuth J.D."/>
            <person name="Brunk B."/>
            <person name="Grigg M.E."/>
            <person name="Howard J.C."/>
            <person name="Parkinson J."/>
            <person name="Roos D.S."/>
            <person name="Trees A.J."/>
            <person name="Berriman M."/>
            <person name="Pain A."/>
            <person name="Wastling J.M."/>
        </authorList>
    </citation>
    <scope>NUCLEOTIDE SEQUENCE [LARGE SCALE GENOMIC DNA]</scope>
    <source>
        <strain evidence="7">Liverpool</strain>
    </source>
</reference>
<keyword evidence="7" id="KW-1185">Reference proteome</keyword>
<dbReference type="InterPro" id="IPR050105">
    <property type="entry name" value="MoCo_biosynth_MoaA/MoaC"/>
</dbReference>
<dbReference type="OrthoDB" id="429626at2759"/>
<evidence type="ECO:0000256" key="1">
    <source>
        <dbReference type="ARBA" id="ARBA00005046"/>
    </source>
</evidence>
<reference evidence="5" key="2">
    <citation type="submission" date="2011-03" db="EMBL/GenBank/DDBJ databases">
        <title>Comparative genomics and transcriptomics of Neospora caninum and Toxoplasma gondii.</title>
        <authorList>
            <person name="Reid A.J."/>
            <person name="Sohal A."/>
            <person name="Harris D."/>
            <person name="Quail M."/>
            <person name="Sanders M."/>
            <person name="Berriman M."/>
            <person name="Wastling J.M."/>
            <person name="Pain A."/>
        </authorList>
    </citation>
    <scope>NUCLEOTIDE SEQUENCE</scope>
    <source>
        <strain evidence="5">Liverpool</strain>
    </source>
</reference>
<keyword evidence="2" id="KW-0501">Molybdenum cofactor biosynthesis</keyword>
<reference evidence="6" key="4">
    <citation type="journal article" date="2015" name="PLoS ONE">
        <title>Comprehensive Evaluation of Toxoplasma gondii VEG and Neospora caninum LIV Genomes with Tachyzoite Stage Transcriptome and Proteome Defines Novel Transcript Features.</title>
        <authorList>
            <person name="Ramaprasad A."/>
            <person name="Mourier T."/>
            <person name="Naeem R."/>
            <person name="Malas T.B."/>
            <person name="Moussa E."/>
            <person name="Panigrahi A."/>
            <person name="Vermont S.J."/>
            <person name="Otto T.D."/>
            <person name="Wastling J."/>
            <person name="Pain A."/>
        </authorList>
    </citation>
    <scope>NUCLEOTIDE SEQUENCE</scope>
    <source>
        <strain evidence="6">Liverpool</strain>
    </source>
</reference>
<dbReference type="Proteomes" id="UP000007494">
    <property type="component" value="Chromosome VI"/>
</dbReference>
<dbReference type="UniPathway" id="UPA00344"/>
<dbReference type="PANTHER" id="PTHR22960">
    <property type="entry name" value="MOLYBDOPTERIN COFACTOR SYNTHESIS PROTEIN A"/>
    <property type="match status" value="1"/>
</dbReference>
<dbReference type="InParanoid" id="F0VDX2"/>
<sequence>MGGRPLVVSLLGPRRCFRKGARGALTSGNSHFSSGGKESYLQQPPATPPWNPRGLMFAPTARQRPVVEYSSVFVSFFSSETRLFPPLREEGRDGKFSYGAVKEEKRLLTEMGSKEESDKGGCFSHFNPVSGKPRMVNVSWKPPTVRTAEAEAQVFLSPEVYIHLTKSTGKSESQCSEQGKRELLETGDHESVCCEETHDSKLRLKYRRTDAEKKHRNGTAPQVSLRPISEKKGDVFAVAELAGIMAAKTTSSLIPLCHNVPLSSVDVSCVCSPCASLPSLRSSTKPNGVDEAGSPTREGESQQNERAGCVVTIRSRVECVANTGVEMEALVAVSVAALTIYDMCKAVDRNIYIERVRLLSKTGGTKRGN</sequence>
<feature type="domain" description="Molybdopterin cofactor biosynthesis C (MoaC)" evidence="4">
    <location>
        <begin position="229"/>
        <end position="364"/>
    </location>
</feature>
<accession>F0VDX2</accession>
<feature type="region of interest" description="Disordered" evidence="3">
    <location>
        <begin position="282"/>
        <end position="305"/>
    </location>
</feature>
<dbReference type="AlphaFoldDB" id="F0VDX2"/>
<evidence type="ECO:0000256" key="3">
    <source>
        <dbReference type="SAM" id="MobiDB-lite"/>
    </source>
</evidence>
<dbReference type="Pfam" id="PF01967">
    <property type="entry name" value="MoaC"/>
    <property type="match status" value="1"/>
</dbReference>
<evidence type="ECO:0000313" key="5">
    <source>
        <dbReference type="EMBL" id="CBZ51915.1"/>
    </source>
</evidence>
<name>F0VDX2_NEOCL</name>
<dbReference type="eggNOG" id="KOG2876">
    <property type="taxonomic scope" value="Eukaryota"/>
</dbReference>
<dbReference type="EMBL" id="FR823387">
    <property type="protein sequence ID" value="CBZ51915.1"/>
    <property type="molecule type" value="Genomic_DNA"/>
</dbReference>
<dbReference type="VEuPathDB" id="ToxoDB:NCLIV_017070"/>
<reference evidence="5" key="1">
    <citation type="submission" date="2011-02" db="EMBL/GenBank/DDBJ databases">
        <authorList>
            <person name="Aslett M."/>
        </authorList>
    </citation>
    <scope>NUCLEOTIDE SEQUENCE</scope>
    <source>
        <strain evidence="5">Liverpool</strain>
    </source>
</reference>
<dbReference type="OMA" id="CCEETHD"/>
<evidence type="ECO:0000313" key="7">
    <source>
        <dbReference type="Proteomes" id="UP000007494"/>
    </source>
</evidence>
<evidence type="ECO:0000313" key="6">
    <source>
        <dbReference type="EMBL" id="CEL65877.1"/>
    </source>
</evidence>
<gene>
    <name evidence="6" type="ORF">BN1204_017070</name>
    <name evidence="5" type="ORF">NCLIV_017070</name>
</gene>
<dbReference type="GO" id="GO:0061799">
    <property type="term" value="F:cyclic pyranopterin monophosphate synthase activity"/>
    <property type="evidence" value="ECO:0007669"/>
    <property type="project" value="TreeGrafter"/>
</dbReference>
<feature type="region of interest" description="Disordered" evidence="3">
    <location>
        <begin position="27"/>
        <end position="48"/>
    </location>
</feature>
<dbReference type="SUPFAM" id="SSF55040">
    <property type="entry name" value="Molybdenum cofactor biosynthesis protein C, MoaC"/>
    <property type="match status" value="1"/>
</dbReference>
<evidence type="ECO:0000256" key="2">
    <source>
        <dbReference type="ARBA" id="ARBA00023150"/>
    </source>
</evidence>
<comment type="pathway">
    <text evidence="1">Cofactor biosynthesis; molybdopterin biosynthesis.</text>
</comment>
<dbReference type="InterPro" id="IPR036522">
    <property type="entry name" value="MoaC_sf"/>
</dbReference>
<dbReference type="Gene3D" id="3.30.70.640">
    <property type="entry name" value="Molybdopterin cofactor biosynthesis C (MoaC) domain"/>
    <property type="match status" value="1"/>
</dbReference>
<protein>
    <submittedName>
        <fullName evidence="6">Molybdenum cofactor biosynthesis protein c,putative</fullName>
    </submittedName>
    <submittedName>
        <fullName evidence="5">Putative molybdenum cofactor biosynthesis protein c</fullName>
    </submittedName>
</protein>
<dbReference type="PANTHER" id="PTHR22960:SF0">
    <property type="entry name" value="MOLYBDENUM COFACTOR BIOSYNTHESIS PROTEIN 1"/>
    <property type="match status" value="1"/>
</dbReference>
<dbReference type="GeneID" id="13444624"/>
<proteinExistence type="predicted"/>
<dbReference type="GO" id="GO:0061798">
    <property type="term" value="F:GTP 3',8'-cyclase activity"/>
    <property type="evidence" value="ECO:0007669"/>
    <property type="project" value="TreeGrafter"/>
</dbReference>
<organism evidence="5 7">
    <name type="scientific">Neospora caninum (strain Liverpool)</name>
    <dbReference type="NCBI Taxonomy" id="572307"/>
    <lineage>
        <taxon>Eukaryota</taxon>
        <taxon>Sar</taxon>
        <taxon>Alveolata</taxon>
        <taxon>Apicomplexa</taxon>
        <taxon>Conoidasida</taxon>
        <taxon>Coccidia</taxon>
        <taxon>Eucoccidiorida</taxon>
        <taxon>Eimeriorina</taxon>
        <taxon>Sarcocystidae</taxon>
        <taxon>Neospora</taxon>
    </lineage>
</organism>
<dbReference type="EMBL" id="LN714480">
    <property type="protein sequence ID" value="CEL65877.1"/>
    <property type="molecule type" value="Genomic_DNA"/>
</dbReference>
<dbReference type="RefSeq" id="XP_003881948.1">
    <property type="nucleotide sequence ID" value="XM_003881899.1"/>
</dbReference>
<dbReference type="GO" id="GO:0006777">
    <property type="term" value="P:Mo-molybdopterin cofactor biosynthetic process"/>
    <property type="evidence" value="ECO:0007669"/>
    <property type="project" value="UniProtKB-KW"/>
</dbReference>
<evidence type="ECO:0000259" key="4">
    <source>
        <dbReference type="Pfam" id="PF01967"/>
    </source>
</evidence>
<dbReference type="InterPro" id="IPR002820">
    <property type="entry name" value="Mopterin_CF_biosynth-C_dom"/>
</dbReference>